<name>A0AC60PUA4_IXOPE</name>
<dbReference type="Proteomes" id="UP000805193">
    <property type="component" value="Unassembled WGS sequence"/>
</dbReference>
<evidence type="ECO:0000313" key="2">
    <source>
        <dbReference type="Proteomes" id="UP000805193"/>
    </source>
</evidence>
<reference evidence="1 2" key="1">
    <citation type="journal article" date="2020" name="Cell">
        <title>Large-Scale Comparative Analyses of Tick Genomes Elucidate Their Genetic Diversity and Vector Capacities.</title>
        <authorList>
            <consortium name="Tick Genome and Microbiome Consortium (TIGMIC)"/>
            <person name="Jia N."/>
            <person name="Wang J."/>
            <person name="Shi W."/>
            <person name="Du L."/>
            <person name="Sun Y."/>
            <person name="Zhan W."/>
            <person name="Jiang J.F."/>
            <person name="Wang Q."/>
            <person name="Zhang B."/>
            <person name="Ji P."/>
            <person name="Bell-Sakyi L."/>
            <person name="Cui X.M."/>
            <person name="Yuan T.T."/>
            <person name="Jiang B.G."/>
            <person name="Yang W.F."/>
            <person name="Lam T.T."/>
            <person name="Chang Q.C."/>
            <person name="Ding S.J."/>
            <person name="Wang X.J."/>
            <person name="Zhu J.G."/>
            <person name="Ruan X.D."/>
            <person name="Zhao L."/>
            <person name="Wei J.T."/>
            <person name="Ye R.Z."/>
            <person name="Que T.C."/>
            <person name="Du C.H."/>
            <person name="Zhou Y.H."/>
            <person name="Cheng J.X."/>
            <person name="Dai P.F."/>
            <person name="Guo W.B."/>
            <person name="Han X.H."/>
            <person name="Huang E.J."/>
            <person name="Li L.F."/>
            <person name="Wei W."/>
            <person name="Gao Y.C."/>
            <person name="Liu J.Z."/>
            <person name="Shao H.Z."/>
            <person name="Wang X."/>
            <person name="Wang C.C."/>
            <person name="Yang T.C."/>
            <person name="Huo Q.B."/>
            <person name="Li W."/>
            <person name="Chen H.Y."/>
            <person name="Chen S.E."/>
            <person name="Zhou L.G."/>
            <person name="Ni X.B."/>
            <person name="Tian J.H."/>
            <person name="Sheng Y."/>
            <person name="Liu T."/>
            <person name="Pan Y.S."/>
            <person name="Xia L.Y."/>
            <person name="Li J."/>
            <person name="Zhao F."/>
            <person name="Cao W.C."/>
        </authorList>
    </citation>
    <scope>NUCLEOTIDE SEQUENCE [LARGE SCALE GENOMIC DNA]</scope>
    <source>
        <strain evidence="1">Iper-2018</strain>
    </source>
</reference>
<organism evidence="1 2">
    <name type="scientific">Ixodes persulcatus</name>
    <name type="common">Taiga tick</name>
    <dbReference type="NCBI Taxonomy" id="34615"/>
    <lineage>
        <taxon>Eukaryota</taxon>
        <taxon>Metazoa</taxon>
        <taxon>Ecdysozoa</taxon>
        <taxon>Arthropoda</taxon>
        <taxon>Chelicerata</taxon>
        <taxon>Arachnida</taxon>
        <taxon>Acari</taxon>
        <taxon>Parasitiformes</taxon>
        <taxon>Ixodida</taxon>
        <taxon>Ixodoidea</taxon>
        <taxon>Ixodidae</taxon>
        <taxon>Ixodinae</taxon>
        <taxon>Ixodes</taxon>
    </lineage>
</organism>
<gene>
    <name evidence="1" type="ORF">HPB47_000220</name>
</gene>
<protein>
    <submittedName>
        <fullName evidence="1">Uncharacterized protein</fullName>
    </submittedName>
</protein>
<proteinExistence type="predicted"/>
<keyword evidence="2" id="KW-1185">Reference proteome</keyword>
<comment type="caution">
    <text evidence="1">The sequence shown here is derived from an EMBL/GenBank/DDBJ whole genome shotgun (WGS) entry which is preliminary data.</text>
</comment>
<feature type="non-terminal residue" evidence="1">
    <location>
        <position position="64"/>
    </location>
</feature>
<dbReference type="EMBL" id="JABSTQ010010026">
    <property type="protein sequence ID" value="KAG0424029.1"/>
    <property type="molecule type" value="Genomic_DNA"/>
</dbReference>
<evidence type="ECO:0000313" key="1">
    <source>
        <dbReference type="EMBL" id="KAG0424029.1"/>
    </source>
</evidence>
<accession>A0AC60PUA4</accession>
<sequence>MRAGVHAVFVTILRRSTVFPLPIPLGSGSTQGVKAALRVCLEGELSPHVPRSAVRYHSRPPISP</sequence>